<name>A0A8J5QTN7_9HYME</name>
<dbReference type="AlphaFoldDB" id="A0A8J5QTN7"/>
<feature type="domain" description="JmjC" evidence="8">
    <location>
        <begin position="278"/>
        <end position="416"/>
    </location>
</feature>
<keyword evidence="10" id="KW-1185">Reference proteome</keyword>
<dbReference type="InterPro" id="IPR013969">
    <property type="entry name" value="Oligosacch_biosynth_Alg14"/>
</dbReference>
<dbReference type="Pfam" id="PF08660">
    <property type="entry name" value="Alg14"/>
    <property type="match status" value="1"/>
</dbReference>
<proteinExistence type="predicted"/>
<feature type="transmembrane region" description="Helical" evidence="7">
    <location>
        <begin position="66"/>
        <end position="86"/>
    </location>
</feature>
<dbReference type="GO" id="GO:0006488">
    <property type="term" value="P:dolichol-linked oligosaccharide biosynthetic process"/>
    <property type="evidence" value="ECO:0007669"/>
    <property type="project" value="InterPro"/>
</dbReference>
<dbReference type="PANTHER" id="PTHR12461">
    <property type="entry name" value="HYPOXIA-INDUCIBLE FACTOR 1 ALPHA INHIBITOR-RELATED"/>
    <property type="match status" value="1"/>
</dbReference>
<comment type="subcellular location">
    <subcellularLocation>
        <location evidence="2">Nucleus</location>
    </subcellularLocation>
</comment>
<evidence type="ECO:0000256" key="1">
    <source>
        <dbReference type="ARBA" id="ARBA00001954"/>
    </source>
</evidence>
<dbReference type="OrthoDB" id="47172at2759"/>
<dbReference type="GO" id="GO:0046872">
    <property type="term" value="F:metal ion binding"/>
    <property type="evidence" value="ECO:0007669"/>
    <property type="project" value="UniProtKB-KW"/>
</dbReference>
<keyword evidence="6" id="KW-0539">Nucleus</keyword>
<organism evidence="9 10">
    <name type="scientific">Cotesia typhae</name>
    <dbReference type="NCBI Taxonomy" id="2053667"/>
    <lineage>
        <taxon>Eukaryota</taxon>
        <taxon>Metazoa</taxon>
        <taxon>Ecdysozoa</taxon>
        <taxon>Arthropoda</taxon>
        <taxon>Hexapoda</taxon>
        <taxon>Insecta</taxon>
        <taxon>Pterygota</taxon>
        <taxon>Neoptera</taxon>
        <taxon>Endopterygota</taxon>
        <taxon>Hymenoptera</taxon>
        <taxon>Apocrita</taxon>
        <taxon>Ichneumonoidea</taxon>
        <taxon>Braconidae</taxon>
        <taxon>Microgastrinae</taxon>
        <taxon>Cotesia</taxon>
    </lineage>
</organism>
<comment type="cofactor">
    <cofactor evidence="1">
        <name>Fe(2+)</name>
        <dbReference type="ChEBI" id="CHEBI:29033"/>
    </cofactor>
</comment>
<dbReference type="PROSITE" id="PS51184">
    <property type="entry name" value="JMJC"/>
    <property type="match status" value="1"/>
</dbReference>
<evidence type="ECO:0000256" key="5">
    <source>
        <dbReference type="ARBA" id="ARBA00023004"/>
    </source>
</evidence>
<evidence type="ECO:0000256" key="6">
    <source>
        <dbReference type="ARBA" id="ARBA00023242"/>
    </source>
</evidence>
<keyword evidence="7" id="KW-0472">Membrane</keyword>
<sequence>MIILGSGGHTTEMFKVLNFLDLDKYSPRVYVHGHSDLMSELKLKSFEIDNDCKVIKIFRSREVGQSYYTSVITTLIAFINAGVIMFREKPDLILANGPGTCCILLEIDSREEKNKIKEIAKQIDKGLLLGAPIVEAPELLTNIASKINNYLAETTSHKELLKFEIDDKNIPNNLLEGCEWIKKYKSPSMETFYRDIFKCKVPAVLEECISHWKALTAWKDPNYLIKIGGMRTVPIEIGSSYTEDDWSQQLVTLSEFIKSHVAKKNDTVGYLAQHQLFEQIPELKNDFSIPDYCNFVDEDKENTEVDINAWFGPKGTVSPLHYDPRDNLLCQVFGHKQIILFRPEDSKYLYTYDTRLLSNTAQVNPLNPDYNKFPEFKNAKGFMCYLKPGQALYIPPKWWHHVVSLSPSFSISFWWN</sequence>
<gene>
    <name evidence="9" type="ORF">G9C98_001647</name>
</gene>
<accession>A0A8J5QTN7</accession>
<dbReference type="GO" id="GO:0051864">
    <property type="term" value="F:histone H3K36 demethylase activity"/>
    <property type="evidence" value="ECO:0007669"/>
    <property type="project" value="TreeGrafter"/>
</dbReference>
<dbReference type="InterPro" id="IPR041667">
    <property type="entry name" value="Cupin_8"/>
</dbReference>
<protein>
    <recommendedName>
        <fullName evidence="8">JmjC domain-containing protein</fullName>
    </recommendedName>
</protein>
<dbReference type="Pfam" id="PF13621">
    <property type="entry name" value="Cupin_8"/>
    <property type="match status" value="1"/>
</dbReference>
<dbReference type="SMART" id="SM00558">
    <property type="entry name" value="JmjC"/>
    <property type="match status" value="1"/>
</dbReference>
<dbReference type="GO" id="GO:0005634">
    <property type="term" value="C:nucleus"/>
    <property type="evidence" value="ECO:0007669"/>
    <property type="project" value="UniProtKB-SubCell"/>
</dbReference>
<evidence type="ECO:0000256" key="2">
    <source>
        <dbReference type="ARBA" id="ARBA00004123"/>
    </source>
</evidence>
<evidence type="ECO:0000313" key="10">
    <source>
        <dbReference type="Proteomes" id="UP000729913"/>
    </source>
</evidence>
<comment type="caution">
    <text evidence="9">The sequence shown here is derived from an EMBL/GenBank/DDBJ whole genome shotgun (WGS) entry which is preliminary data.</text>
</comment>
<evidence type="ECO:0000313" key="9">
    <source>
        <dbReference type="EMBL" id="KAG8035157.1"/>
    </source>
</evidence>
<evidence type="ECO:0000259" key="8">
    <source>
        <dbReference type="PROSITE" id="PS51184"/>
    </source>
</evidence>
<evidence type="ECO:0000256" key="7">
    <source>
        <dbReference type="SAM" id="Phobius"/>
    </source>
</evidence>
<keyword evidence="7" id="KW-0812">Transmembrane</keyword>
<dbReference type="PANTHER" id="PTHR12461:SF106">
    <property type="entry name" value="BIFUNCTIONAL PEPTIDASE AND ARGINYL-HYDROXYLASE JMJD5"/>
    <property type="match status" value="1"/>
</dbReference>
<keyword evidence="3" id="KW-0479">Metal-binding</keyword>
<evidence type="ECO:0000256" key="3">
    <source>
        <dbReference type="ARBA" id="ARBA00022723"/>
    </source>
</evidence>
<dbReference type="InterPro" id="IPR003347">
    <property type="entry name" value="JmjC_dom"/>
</dbReference>
<dbReference type="Proteomes" id="UP000729913">
    <property type="component" value="Unassembled WGS sequence"/>
</dbReference>
<dbReference type="EMBL" id="JAAOIC020000064">
    <property type="protein sequence ID" value="KAG8035157.1"/>
    <property type="molecule type" value="Genomic_DNA"/>
</dbReference>
<reference evidence="9" key="1">
    <citation type="submission" date="2020-03" db="EMBL/GenBank/DDBJ databases">
        <authorList>
            <person name="Chebbi M.A."/>
            <person name="Drezen J.M."/>
        </authorList>
    </citation>
    <scope>NUCLEOTIDE SEQUENCE</scope>
    <source>
        <tissue evidence="9">Whole body</tissue>
    </source>
</reference>
<keyword evidence="7" id="KW-1133">Transmembrane helix</keyword>
<keyword evidence="5" id="KW-0408">Iron</keyword>
<reference evidence="9" key="2">
    <citation type="submission" date="2021-04" db="EMBL/GenBank/DDBJ databases">
        <title>Genome-wide patterns of bracovirus chromosomal integration into multiple host tissues during parasitism.</title>
        <authorList>
            <person name="Chebbi M.A.C."/>
        </authorList>
    </citation>
    <scope>NUCLEOTIDE SEQUENCE</scope>
    <source>
        <tissue evidence="9">Whole body</tissue>
    </source>
</reference>
<evidence type="ECO:0000256" key="4">
    <source>
        <dbReference type="ARBA" id="ARBA00023002"/>
    </source>
</evidence>
<keyword evidence="4" id="KW-0560">Oxidoreductase</keyword>